<reference evidence="1" key="1">
    <citation type="submission" date="2015-12" db="EMBL/GenBank/DDBJ databases">
        <title>Gene expression during late stages of embryo sac development: a critical building block for successful pollen-pistil interactions.</title>
        <authorList>
            <person name="Liu Y."/>
            <person name="Joly V."/>
            <person name="Sabar M."/>
            <person name="Matton D.P."/>
        </authorList>
    </citation>
    <scope>NUCLEOTIDE SEQUENCE</scope>
</reference>
<dbReference type="AlphaFoldDB" id="A0A0V0GSM2"/>
<protein>
    <submittedName>
        <fullName evidence="1">Putative ovule protein</fullName>
    </submittedName>
</protein>
<dbReference type="EMBL" id="GEDG01032722">
    <property type="protein sequence ID" value="JAP10665.1"/>
    <property type="molecule type" value="Transcribed_RNA"/>
</dbReference>
<accession>A0A0V0GSM2</accession>
<sequence>MKKAATLTSTLTARSKAACGLSHKVKNQIVDIDATDVNNELAVLEYVEDIYTFYKIAENESRIHDYMGFTA</sequence>
<evidence type="ECO:0000313" key="1">
    <source>
        <dbReference type="EMBL" id="JAP10665.1"/>
    </source>
</evidence>
<organism evidence="1">
    <name type="scientific">Solanum chacoense</name>
    <name type="common">Chaco potato</name>
    <dbReference type="NCBI Taxonomy" id="4108"/>
    <lineage>
        <taxon>Eukaryota</taxon>
        <taxon>Viridiplantae</taxon>
        <taxon>Streptophyta</taxon>
        <taxon>Embryophyta</taxon>
        <taxon>Tracheophyta</taxon>
        <taxon>Spermatophyta</taxon>
        <taxon>Magnoliopsida</taxon>
        <taxon>eudicotyledons</taxon>
        <taxon>Gunneridae</taxon>
        <taxon>Pentapetalae</taxon>
        <taxon>asterids</taxon>
        <taxon>lamiids</taxon>
        <taxon>Solanales</taxon>
        <taxon>Solanaceae</taxon>
        <taxon>Solanoideae</taxon>
        <taxon>Solaneae</taxon>
        <taxon>Solanum</taxon>
    </lineage>
</organism>
<name>A0A0V0GSM2_SOLCH</name>
<proteinExistence type="predicted"/>